<dbReference type="EMBL" id="UYRT01094092">
    <property type="protein sequence ID" value="VDN39367.1"/>
    <property type="molecule type" value="Genomic_DNA"/>
</dbReference>
<reference evidence="1 2" key="2">
    <citation type="submission" date="2018-11" db="EMBL/GenBank/DDBJ databases">
        <authorList>
            <consortium name="Pathogen Informatics"/>
        </authorList>
    </citation>
    <scope>NUCLEOTIDE SEQUENCE [LARGE SCALE GENOMIC DNA]</scope>
</reference>
<reference evidence="3" key="1">
    <citation type="submission" date="2016-06" db="UniProtKB">
        <authorList>
            <consortium name="WormBaseParasite"/>
        </authorList>
    </citation>
    <scope>IDENTIFICATION</scope>
</reference>
<dbReference type="WBParaSite" id="GPUH_0002206801-mRNA-1">
    <property type="protein sequence ID" value="GPUH_0002206801-mRNA-1"/>
    <property type="gene ID" value="GPUH_0002206801"/>
</dbReference>
<sequence>MDTYVKPTLTRSKVKNEQHRTFCSSLEEIRNLVKPREFDVILAVEMFNTDKIKFEEIHDLIDYALSNDGICCRARLYSAYDHVKVCNLVHFANSKNLPESSGCNFISMFIAHMGNRTPKMISDLYLRHFKDICNEVAISLTG</sequence>
<dbReference type="AlphaFoldDB" id="A0A183EM50"/>
<accession>A0A183EM50</accession>
<evidence type="ECO:0000313" key="2">
    <source>
        <dbReference type="Proteomes" id="UP000271098"/>
    </source>
</evidence>
<evidence type="ECO:0000313" key="1">
    <source>
        <dbReference type="EMBL" id="VDN39367.1"/>
    </source>
</evidence>
<gene>
    <name evidence="1" type="ORF">GPUH_LOCUS22043</name>
</gene>
<dbReference type="Proteomes" id="UP000271098">
    <property type="component" value="Unassembled WGS sequence"/>
</dbReference>
<name>A0A183EM50_9BILA</name>
<keyword evidence="2" id="KW-1185">Reference proteome</keyword>
<proteinExistence type="predicted"/>
<protein>
    <submittedName>
        <fullName evidence="3">Methyltransf_11 domain-containing protein</fullName>
    </submittedName>
</protein>
<dbReference type="OrthoDB" id="1723750at2759"/>
<evidence type="ECO:0000313" key="3">
    <source>
        <dbReference type="WBParaSite" id="GPUH_0002206801-mRNA-1"/>
    </source>
</evidence>
<organism evidence="3">
    <name type="scientific">Gongylonema pulchrum</name>
    <dbReference type="NCBI Taxonomy" id="637853"/>
    <lineage>
        <taxon>Eukaryota</taxon>
        <taxon>Metazoa</taxon>
        <taxon>Ecdysozoa</taxon>
        <taxon>Nematoda</taxon>
        <taxon>Chromadorea</taxon>
        <taxon>Rhabditida</taxon>
        <taxon>Spirurina</taxon>
        <taxon>Spiruromorpha</taxon>
        <taxon>Spiruroidea</taxon>
        <taxon>Gongylonematidae</taxon>
        <taxon>Gongylonema</taxon>
    </lineage>
</organism>